<protein>
    <submittedName>
        <fullName evidence="1">Uncharacterized protein</fullName>
    </submittedName>
</protein>
<dbReference type="EMBL" id="JAAIUW010000005">
    <property type="protein sequence ID" value="KAF7832269.1"/>
    <property type="molecule type" value="Genomic_DNA"/>
</dbReference>
<evidence type="ECO:0000313" key="1">
    <source>
        <dbReference type="EMBL" id="KAF7832269.1"/>
    </source>
</evidence>
<dbReference type="Proteomes" id="UP000634136">
    <property type="component" value="Unassembled WGS sequence"/>
</dbReference>
<name>A0A834WTR3_9FABA</name>
<dbReference type="AlphaFoldDB" id="A0A834WTR3"/>
<reference evidence="1" key="1">
    <citation type="submission" date="2020-09" db="EMBL/GenBank/DDBJ databases">
        <title>Genome-Enabled Discovery of Anthraquinone Biosynthesis in Senna tora.</title>
        <authorList>
            <person name="Kang S.-H."/>
            <person name="Pandey R.P."/>
            <person name="Lee C.-M."/>
            <person name="Sim J.-S."/>
            <person name="Jeong J.-T."/>
            <person name="Choi B.-S."/>
            <person name="Jung M."/>
            <person name="Ginzburg D."/>
            <person name="Zhao K."/>
            <person name="Won S.Y."/>
            <person name="Oh T.-J."/>
            <person name="Yu Y."/>
            <person name="Kim N.-H."/>
            <person name="Lee O.R."/>
            <person name="Lee T.-H."/>
            <person name="Bashyal P."/>
            <person name="Kim T.-S."/>
            <person name="Lee W.-H."/>
            <person name="Kawkins C."/>
            <person name="Kim C.-K."/>
            <person name="Kim J.S."/>
            <person name="Ahn B.O."/>
            <person name="Rhee S.Y."/>
            <person name="Sohng J.K."/>
        </authorList>
    </citation>
    <scope>NUCLEOTIDE SEQUENCE</scope>
    <source>
        <tissue evidence="1">Leaf</tissue>
    </source>
</reference>
<sequence length="26" mass="2981">MPNGVEFHVEADMRRVANPRVVSRVD</sequence>
<evidence type="ECO:0000313" key="2">
    <source>
        <dbReference type="Proteomes" id="UP000634136"/>
    </source>
</evidence>
<proteinExistence type="predicted"/>
<organism evidence="1 2">
    <name type="scientific">Senna tora</name>
    <dbReference type="NCBI Taxonomy" id="362788"/>
    <lineage>
        <taxon>Eukaryota</taxon>
        <taxon>Viridiplantae</taxon>
        <taxon>Streptophyta</taxon>
        <taxon>Embryophyta</taxon>
        <taxon>Tracheophyta</taxon>
        <taxon>Spermatophyta</taxon>
        <taxon>Magnoliopsida</taxon>
        <taxon>eudicotyledons</taxon>
        <taxon>Gunneridae</taxon>
        <taxon>Pentapetalae</taxon>
        <taxon>rosids</taxon>
        <taxon>fabids</taxon>
        <taxon>Fabales</taxon>
        <taxon>Fabaceae</taxon>
        <taxon>Caesalpinioideae</taxon>
        <taxon>Cassia clade</taxon>
        <taxon>Senna</taxon>
    </lineage>
</organism>
<keyword evidence="2" id="KW-1185">Reference proteome</keyword>
<accession>A0A834WTR3</accession>
<gene>
    <name evidence="1" type="ORF">G2W53_014602</name>
</gene>
<comment type="caution">
    <text evidence="1">The sequence shown here is derived from an EMBL/GenBank/DDBJ whole genome shotgun (WGS) entry which is preliminary data.</text>
</comment>